<protein>
    <submittedName>
        <fullName evidence="2">Flagellar motor protein MotA</fullName>
    </submittedName>
</protein>
<feature type="transmembrane region" description="Helical" evidence="1">
    <location>
        <begin position="38"/>
        <end position="59"/>
    </location>
</feature>
<keyword evidence="2" id="KW-0969">Cilium</keyword>
<evidence type="ECO:0000256" key="1">
    <source>
        <dbReference type="SAM" id="Phobius"/>
    </source>
</evidence>
<dbReference type="Proteomes" id="UP000321058">
    <property type="component" value="Unassembled WGS sequence"/>
</dbReference>
<proteinExistence type="predicted"/>
<feature type="transmembrane region" description="Helical" evidence="1">
    <location>
        <begin position="130"/>
        <end position="148"/>
    </location>
</feature>
<dbReference type="EMBL" id="BKAJ01000037">
    <property type="protein sequence ID" value="GEP55416.1"/>
    <property type="molecule type" value="Genomic_DNA"/>
</dbReference>
<gene>
    <name evidence="2" type="ORF">RSO01_25820</name>
</gene>
<feature type="transmembrane region" description="Helical" evidence="1">
    <location>
        <begin position="7"/>
        <end position="26"/>
    </location>
</feature>
<feature type="transmembrane region" description="Helical" evidence="1">
    <location>
        <begin position="185"/>
        <end position="206"/>
    </location>
</feature>
<evidence type="ECO:0000313" key="3">
    <source>
        <dbReference type="Proteomes" id="UP000321058"/>
    </source>
</evidence>
<keyword evidence="2" id="KW-0966">Cell projection</keyword>
<keyword evidence="2" id="KW-0282">Flagellum</keyword>
<keyword evidence="1" id="KW-0812">Transmembrane</keyword>
<accession>A0A512N8U9</accession>
<evidence type="ECO:0000313" key="2">
    <source>
        <dbReference type="EMBL" id="GEP55416.1"/>
    </source>
</evidence>
<keyword evidence="1" id="KW-0472">Membrane</keyword>
<sequence>MSSPLPYLVRMLLFLAAVAGLAYVLHVDLLRVFMNTPILNGVIVAVLVIGIFFVMRQVVSLWPEVKWLRRFQHREQGAPPLDTHALNLLAPLATMLGERQDRLRMSATATRAVLDGIATRLDERRDLTRYLIGLLIFLGLLGTFWGLLETISAVADAIGRLQVSGGDAITMFAKLKESIEGPLKGMATAFGASLFGLSGSLVLGFLELQASQAQGRFHIELEEWLASATRLSSGVSADGEQGVSAYVEALLERTADGLDDLTRTLRRAEEGREATVAANATLVERLAALAEAMRGQQTLLARMGEQSIELRTAINRLGERGSSDNDREALAAHQRTIESHLVRLLEENARSRSALSDELRVMIERLGDRGSAEEREALMAHQRAIEGHLARLVDENVRGRTALADELRGEFRLLARTMASTARGAVHPTGEG</sequence>
<dbReference type="RefSeq" id="WP_174825928.1">
    <property type="nucleotide sequence ID" value="NZ_BKAJ01000037.1"/>
</dbReference>
<organism evidence="2 3">
    <name type="scientific">Reyranella soli</name>
    <dbReference type="NCBI Taxonomy" id="1230389"/>
    <lineage>
        <taxon>Bacteria</taxon>
        <taxon>Pseudomonadati</taxon>
        <taxon>Pseudomonadota</taxon>
        <taxon>Alphaproteobacteria</taxon>
        <taxon>Hyphomicrobiales</taxon>
        <taxon>Reyranellaceae</taxon>
        <taxon>Reyranella</taxon>
    </lineage>
</organism>
<name>A0A512N8U9_9HYPH</name>
<reference evidence="2 3" key="1">
    <citation type="submission" date="2019-07" db="EMBL/GenBank/DDBJ databases">
        <title>Whole genome shotgun sequence of Reyranella soli NBRC 108950.</title>
        <authorList>
            <person name="Hosoyama A."/>
            <person name="Uohara A."/>
            <person name="Ohji S."/>
            <person name="Ichikawa N."/>
        </authorList>
    </citation>
    <scope>NUCLEOTIDE SEQUENCE [LARGE SCALE GENOMIC DNA]</scope>
    <source>
        <strain evidence="2 3">NBRC 108950</strain>
    </source>
</reference>
<comment type="caution">
    <text evidence="2">The sequence shown here is derived from an EMBL/GenBank/DDBJ whole genome shotgun (WGS) entry which is preliminary data.</text>
</comment>
<keyword evidence="3" id="KW-1185">Reference proteome</keyword>
<keyword evidence="1" id="KW-1133">Transmembrane helix</keyword>
<dbReference type="AlphaFoldDB" id="A0A512N8U9"/>